<dbReference type="PANTHER" id="PTHR33048:SF134">
    <property type="entry name" value="INTEGRAL MEMBRANE PROTEIN"/>
    <property type="match status" value="1"/>
</dbReference>
<organism evidence="9 10">
    <name type="scientific">Heterodermia speciosa</name>
    <dbReference type="NCBI Taxonomy" id="116794"/>
    <lineage>
        <taxon>Eukaryota</taxon>
        <taxon>Fungi</taxon>
        <taxon>Dikarya</taxon>
        <taxon>Ascomycota</taxon>
        <taxon>Pezizomycotina</taxon>
        <taxon>Lecanoromycetes</taxon>
        <taxon>OSLEUM clade</taxon>
        <taxon>Lecanoromycetidae</taxon>
        <taxon>Caliciales</taxon>
        <taxon>Physciaceae</taxon>
        <taxon>Heterodermia</taxon>
    </lineage>
</organism>
<comment type="subcellular location">
    <subcellularLocation>
        <location evidence="1">Membrane</location>
        <topology evidence="1">Multi-pass membrane protein</topology>
    </subcellularLocation>
</comment>
<dbReference type="Proteomes" id="UP000664521">
    <property type="component" value="Unassembled WGS sequence"/>
</dbReference>
<dbReference type="InterPro" id="IPR052337">
    <property type="entry name" value="SAT4-like"/>
</dbReference>
<reference evidence="9" key="1">
    <citation type="submission" date="2021-03" db="EMBL/GenBank/DDBJ databases">
        <authorList>
            <person name="Tagirdzhanova G."/>
        </authorList>
    </citation>
    <scope>NUCLEOTIDE SEQUENCE</scope>
</reference>
<feature type="transmembrane region" description="Helical" evidence="7">
    <location>
        <begin position="102"/>
        <end position="126"/>
    </location>
</feature>
<proteinExistence type="inferred from homology"/>
<keyword evidence="4 7" id="KW-0472">Membrane</keyword>
<keyword evidence="3 7" id="KW-1133">Transmembrane helix</keyword>
<dbReference type="OrthoDB" id="5391602at2759"/>
<dbReference type="EMBL" id="CAJPDS010000002">
    <property type="protein sequence ID" value="CAF9904236.1"/>
    <property type="molecule type" value="Genomic_DNA"/>
</dbReference>
<keyword evidence="10" id="KW-1185">Reference proteome</keyword>
<keyword evidence="2 7" id="KW-0812">Transmembrane</keyword>
<dbReference type="InterPro" id="IPR049326">
    <property type="entry name" value="Rhodopsin_dom_fungi"/>
</dbReference>
<feature type="domain" description="Rhodopsin" evidence="8">
    <location>
        <begin position="33"/>
        <end position="280"/>
    </location>
</feature>
<evidence type="ECO:0000256" key="1">
    <source>
        <dbReference type="ARBA" id="ARBA00004141"/>
    </source>
</evidence>
<feature type="transmembrane region" description="Helical" evidence="7">
    <location>
        <begin position="257"/>
        <end position="277"/>
    </location>
</feature>
<feature type="transmembrane region" description="Helical" evidence="7">
    <location>
        <begin position="215"/>
        <end position="237"/>
    </location>
</feature>
<dbReference type="GO" id="GO:0016020">
    <property type="term" value="C:membrane"/>
    <property type="evidence" value="ECO:0007669"/>
    <property type="project" value="UniProtKB-SubCell"/>
</dbReference>
<feature type="region of interest" description="Disordered" evidence="6">
    <location>
        <begin position="305"/>
        <end position="326"/>
    </location>
</feature>
<protein>
    <recommendedName>
        <fullName evidence="8">Rhodopsin domain-containing protein</fullName>
    </recommendedName>
</protein>
<comment type="similarity">
    <text evidence="5">Belongs to the SAT4 family.</text>
</comment>
<feature type="transmembrane region" description="Helical" evidence="7">
    <location>
        <begin position="49"/>
        <end position="71"/>
    </location>
</feature>
<evidence type="ECO:0000256" key="5">
    <source>
        <dbReference type="ARBA" id="ARBA00038359"/>
    </source>
</evidence>
<feature type="transmembrane region" description="Helical" evidence="7">
    <location>
        <begin position="16"/>
        <end position="37"/>
    </location>
</feature>
<dbReference type="Pfam" id="PF20684">
    <property type="entry name" value="Fung_rhodopsin"/>
    <property type="match status" value="1"/>
</dbReference>
<evidence type="ECO:0000313" key="10">
    <source>
        <dbReference type="Proteomes" id="UP000664521"/>
    </source>
</evidence>
<name>A0A8H3EJS5_9LECA</name>
<dbReference type="PANTHER" id="PTHR33048">
    <property type="entry name" value="PTH11-LIKE INTEGRAL MEMBRANE PROTEIN (AFU_ORTHOLOGUE AFUA_5G11245)"/>
    <property type="match status" value="1"/>
</dbReference>
<dbReference type="AlphaFoldDB" id="A0A8H3EJS5"/>
<evidence type="ECO:0000259" key="8">
    <source>
        <dbReference type="Pfam" id="PF20684"/>
    </source>
</evidence>
<evidence type="ECO:0000256" key="3">
    <source>
        <dbReference type="ARBA" id="ARBA00022989"/>
    </source>
</evidence>
<evidence type="ECO:0000256" key="2">
    <source>
        <dbReference type="ARBA" id="ARBA00022692"/>
    </source>
</evidence>
<evidence type="ECO:0000313" key="9">
    <source>
        <dbReference type="EMBL" id="CAF9904236.1"/>
    </source>
</evidence>
<sequence length="326" mass="36641">MSATIHIADDYSQSQMIGIGIFFIILPIAAVGLRVWAKVLGRRGIAGDDMLIFCALVFAIGCGIVQLVAAIDGQLGQHQTVMPNGQPILEDPRFVKYEKCKFAVNILSTVGLGFTKSSFLLFYMGIFTTKRFRTSAQVVLGLVVSWAVAFFFANLFTCYPISPFIEAFYQNHCVDGLALWYAMAISDIIVDFFILIMPIPMVLKLQLPLHQRIGVLAMFLLGATVIAFSITRALVYVHVGQRLNEHYNDETYYTSPVFFWATIELSTAVLSASLPTYRPIWLNLRSRRITRPKLTYRLRSYSRETGDYPENATHDGDPNERGHTID</sequence>
<evidence type="ECO:0000256" key="7">
    <source>
        <dbReference type="SAM" id="Phobius"/>
    </source>
</evidence>
<evidence type="ECO:0000256" key="4">
    <source>
        <dbReference type="ARBA" id="ARBA00023136"/>
    </source>
</evidence>
<feature type="transmembrane region" description="Helical" evidence="7">
    <location>
        <begin position="138"/>
        <end position="157"/>
    </location>
</feature>
<accession>A0A8H3EJS5</accession>
<evidence type="ECO:0000256" key="6">
    <source>
        <dbReference type="SAM" id="MobiDB-lite"/>
    </source>
</evidence>
<comment type="caution">
    <text evidence="9">The sequence shown here is derived from an EMBL/GenBank/DDBJ whole genome shotgun (WGS) entry which is preliminary data.</text>
</comment>
<feature type="transmembrane region" description="Helical" evidence="7">
    <location>
        <begin position="177"/>
        <end position="203"/>
    </location>
</feature>
<gene>
    <name evidence="9" type="ORF">HETSPECPRED_003457</name>
</gene>